<dbReference type="InterPro" id="IPR029058">
    <property type="entry name" value="AB_hydrolase_fold"/>
</dbReference>
<dbReference type="RefSeq" id="WP_194139257.1">
    <property type="nucleotide sequence ID" value="NZ_PRDM01000003.1"/>
</dbReference>
<comment type="caution">
    <text evidence="2">The sequence shown here is derived from an EMBL/GenBank/DDBJ whole genome shotgun (WGS) entry which is preliminary data.</text>
</comment>
<dbReference type="PANTHER" id="PTHR43798:SF33">
    <property type="entry name" value="HYDROLASE, PUTATIVE (AFU_ORTHOLOGUE AFUA_2G14860)-RELATED"/>
    <property type="match status" value="1"/>
</dbReference>
<evidence type="ECO:0000313" key="2">
    <source>
        <dbReference type="EMBL" id="MBE8726054.1"/>
    </source>
</evidence>
<dbReference type="InterPro" id="IPR050266">
    <property type="entry name" value="AB_hydrolase_sf"/>
</dbReference>
<dbReference type="Pfam" id="PF00561">
    <property type="entry name" value="Abhydrolase_1"/>
    <property type="match status" value="1"/>
</dbReference>
<dbReference type="InterPro" id="IPR000073">
    <property type="entry name" value="AB_hydrolase_1"/>
</dbReference>
<evidence type="ECO:0000313" key="3">
    <source>
        <dbReference type="Proteomes" id="UP000640614"/>
    </source>
</evidence>
<protein>
    <submittedName>
        <fullName evidence="2">Alpha/beta hydrolase</fullName>
    </submittedName>
</protein>
<dbReference type="EMBL" id="PRDM01000003">
    <property type="protein sequence ID" value="MBE8726054.1"/>
    <property type="molecule type" value="Genomic_DNA"/>
</dbReference>
<organism evidence="2 3">
    <name type="scientific">Flavobacterium hungaricum</name>
    <dbReference type="NCBI Taxonomy" id="2082725"/>
    <lineage>
        <taxon>Bacteria</taxon>
        <taxon>Pseudomonadati</taxon>
        <taxon>Bacteroidota</taxon>
        <taxon>Flavobacteriia</taxon>
        <taxon>Flavobacteriales</taxon>
        <taxon>Flavobacteriaceae</taxon>
        <taxon>Flavobacterium</taxon>
    </lineage>
</organism>
<evidence type="ECO:0000259" key="1">
    <source>
        <dbReference type="Pfam" id="PF00561"/>
    </source>
</evidence>
<feature type="domain" description="AB hydrolase-1" evidence="1">
    <location>
        <begin position="72"/>
        <end position="198"/>
    </location>
</feature>
<dbReference type="GO" id="GO:0016787">
    <property type="term" value="F:hydrolase activity"/>
    <property type="evidence" value="ECO:0007669"/>
    <property type="project" value="UniProtKB-KW"/>
</dbReference>
<dbReference type="Gene3D" id="3.40.50.1820">
    <property type="entry name" value="alpha/beta hydrolase"/>
    <property type="match status" value="1"/>
</dbReference>
<dbReference type="SUPFAM" id="SSF53474">
    <property type="entry name" value="alpha/beta-Hydrolases"/>
    <property type="match status" value="1"/>
</dbReference>
<dbReference type="Proteomes" id="UP000640614">
    <property type="component" value="Unassembled WGS sequence"/>
</dbReference>
<reference evidence="2 3" key="1">
    <citation type="submission" date="2018-07" db="EMBL/GenBank/DDBJ databases">
        <title>Genome assembly of strain KB82.</title>
        <authorList>
            <person name="Kukolya J."/>
            <person name="Horvath B."/>
            <person name="Nagy I."/>
            <person name="Toth A."/>
        </authorList>
    </citation>
    <scope>NUCLEOTIDE SEQUENCE [LARGE SCALE GENOMIC DNA]</scope>
    <source>
        <strain evidence="2 3">Kb82</strain>
    </source>
</reference>
<proteinExistence type="predicted"/>
<gene>
    <name evidence="2" type="ORF">C4F50_14030</name>
</gene>
<keyword evidence="2" id="KW-0378">Hydrolase</keyword>
<dbReference type="PANTHER" id="PTHR43798">
    <property type="entry name" value="MONOACYLGLYCEROL LIPASE"/>
    <property type="match status" value="1"/>
</dbReference>
<name>A0ABR9TMJ9_9FLAO</name>
<accession>A0ABR9TMJ9</accession>
<keyword evidence="3" id="KW-1185">Reference proteome</keyword>
<sequence length="302" mass="32936">MKNLYHSASKPLLTLYILLTITFGYSQKNNTKGIRKLIQANGIQIETFVFGDGPAALIMAAGNGRPAIQLDELAQAIASKGIKVVTYNYRTLGASTGKIEELTLHDYADDLWKVADGLGLKEVYLAGKTYGNRVVRTASQDHPERVLGIVLIGAGGEAQPSAETMALYQRYMDPSISKEEWLKLQGQLMYAPGNEHLALLDQAQGEFPTLAGQQAKSSDATPKEQWSTGGTAPMLVITCLLDRVAVPESALNIAKERPKTWLVGLPLCGHNMLNEKGNDIKRLIVEFILNTPSDEVKSPKQD</sequence>